<evidence type="ECO:0000256" key="4">
    <source>
        <dbReference type="SAM" id="MobiDB-lite"/>
    </source>
</evidence>
<keyword evidence="3" id="KW-0949">S-adenosyl-L-methionine</keyword>
<feature type="region of interest" description="Disordered" evidence="4">
    <location>
        <begin position="41"/>
        <end position="60"/>
    </location>
</feature>
<reference evidence="6 7" key="1">
    <citation type="submission" date="2020-10" db="EMBL/GenBank/DDBJ databases">
        <title>The Coptis chinensis genome and diversification of protoberbering-type alkaloids.</title>
        <authorList>
            <person name="Wang B."/>
            <person name="Shu S."/>
            <person name="Song C."/>
            <person name="Liu Y."/>
        </authorList>
    </citation>
    <scope>NUCLEOTIDE SEQUENCE [LARGE SCALE GENOMIC DNA]</scope>
    <source>
        <strain evidence="6">HL-2020</strain>
        <tissue evidence="6">Leaf</tissue>
    </source>
</reference>
<keyword evidence="5" id="KW-1133">Transmembrane helix</keyword>
<gene>
    <name evidence="6" type="ORF">IFM89_000103</name>
</gene>
<accession>A0A835HXZ6</accession>
<feature type="transmembrane region" description="Helical" evidence="5">
    <location>
        <begin position="195"/>
        <end position="216"/>
    </location>
</feature>
<proteinExistence type="predicted"/>
<keyword evidence="5" id="KW-0472">Membrane</keyword>
<dbReference type="AlphaFoldDB" id="A0A835HXZ6"/>
<evidence type="ECO:0000313" key="6">
    <source>
        <dbReference type="EMBL" id="KAF9607756.1"/>
    </source>
</evidence>
<keyword evidence="2" id="KW-0808">Transferase</keyword>
<name>A0A835HXZ6_9MAGN</name>
<dbReference type="GO" id="GO:0032259">
    <property type="term" value="P:methylation"/>
    <property type="evidence" value="ECO:0007669"/>
    <property type="project" value="UniProtKB-KW"/>
</dbReference>
<keyword evidence="7" id="KW-1185">Reference proteome</keyword>
<protein>
    <submittedName>
        <fullName evidence="6">Uncharacterized protein</fullName>
    </submittedName>
</protein>
<feature type="transmembrane region" description="Helical" evidence="5">
    <location>
        <begin position="154"/>
        <end position="174"/>
    </location>
</feature>
<dbReference type="OrthoDB" id="978at2759"/>
<dbReference type="GO" id="GO:0008757">
    <property type="term" value="F:S-adenosylmethionine-dependent methyltransferase activity"/>
    <property type="evidence" value="ECO:0007669"/>
    <property type="project" value="InterPro"/>
</dbReference>
<keyword evidence="1" id="KW-0489">Methyltransferase</keyword>
<comment type="caution">
    <text evidence="6">The sequence shown here is derived from an EMBL/GenBank/DDBJ whole genome shotgun (WGS) entry which is preliminary data.</text>
</comment>
<dbReference type="PANTHER" id="PTHR12303">
    <property type="entry name" value="CARNOSINE N-METHYLTRANSFERASE"/>
    <property type="match status" value="1"/>
</dbReference>
<dbReference type="Pfam" id="PF07942">
    <property type="entry name" value="CARME"/>
    <property type="match status" value="1"/>
</dbReference>
<organism evidence="6 7">
    <name type="scientific">Coptis chinensis</name>
    <dbReference type="NCBI Taxonomy" id="261450"/>
    <lineage>
        <taxon>Eukaryota</taxon>
        <taxon>Viridiplantae</taxon>
        <taxon>Streptophyta</taxon>
        <taxon>Embryophyta</taxon>
        <taxon>Tracheophyta</taxon>
        <taxon>Spermatophyta</taxon>
        <taxon>Magnoliopsida</taxon>
        <taxon>Ranunculales</taxon>
        <taxon>Ranunculaceae</taxon>
        <taxon>Coptidoideae</taxon>
        <taxon>Coptis</taxon>
    </lineage>
</organism>
<evidence type="ECO:0000313" key="7">
    <source>
        <dbReference type="Proteomes" id="UP000631114"/>
    </source>
</evidence>
<evidence type="ECO:0000256" key="3">
    <source>
        <dbReference type="ARBA" id="ARBA00022691"/>
    </source>
</evidence>
<dbReference type="PANTHER" id="PTHR12303:SF6">
    <property type="entry name" value="CARNOSINE N-METHYLTRANSFERASE"/>
    <property type="match status" value="1"/>
</dbReference>
<keyword evidence="5" id="KW-0812">Transmembrane</keyword>
<dbReference type="EMBL" id="JADFTS010000004">
    <property type="protein sequence ID" value="KAF9607756.1"/>
    <property type="molecule type" value="Genomic_DNA"/>
</dbReference>
<evidence type="ECO:0000256" key="1">
    <source>
        <dbReference type="ARBA" id="ARBA00022603"/>
    </source>
</evidence>
<dbReference type="Proteomes" id="UP000631114">
    <property type="component" value="Unassembled WGS sequence"/>
</dbReference>
<evidence type="ECO:0000256" key="5">
    <source>
        <dbReference type="SAM" id="Phobius"/>
    </source>
</evidence>
<sequence>MRDILSAITPPRKDPIAHPIANKARGGHHIVIVKKPAISKTQGAPVTGNHAVGTLDRPNRNNAWGARMREKGFHGAFSSANAANDAKRILANRQSTAHSKERKMSFSDAVEDVKRYERSYRKLPPAHKKLEGQFILGSTTIATLFQTMTNFGPFHFQIFTLPVPALLKGFLCVVGTSLKYTVIQTRKIIYTSRACLYYHTGFFFYTFSGMCIVGAWDAVVTCFFLDTAHNIVEYIEIISRILKDEMSIELSLEDVMRVAFDFGFHLEHEKIVETMYTANPQAMMQVSLFTEFIFPKHFFKLSNHEYLKAKGPCAILFYVLQNRYNAAFWTMTKKGMQEVVSSGGEIVWGNLQMSGRLLIFREMDRENVMIPYLILEKDEIDSLNLAAEKISGHAKHQTRLP</sequence>
<dbReference type="InterPro" id="IPR012901">
    <property type="entry name" value="CARME"/>
</dbReference>
<dbReference type="SMART" id="SM01296">
    <property type="entry name" value="N2227"/>
    <property type="match status" value="1"/>
</dbReference>
<evidence type="ECO:0000256" key="2">
    <source>
        <dbReference type="ARBA" id="ARBA00022679"/>
    </source>
</evidence>
<feature type="region of interest" description="Disordered" evidence="4">
    <location>
        <begin position="1"/>
        <end position="20"/>
    </location>
</feature>